<organism evidence="1 2">
    <name type="scientific">Datura stramonium</name>
    <name type="common">Jimsonweed</name>
    <name type="synonym">Common thornapple</name>
    <dbReference type="NCBI Taxonomy" id="4076"/>
    <lineage>
        <taxon>Eukaryota</taxon>
        <taxon>Viridiplantae</taxon>
        <taxon>Streptophyta</taxon>
        <taxon>Embryophyta</taxon>
        <taxon>Tracheophyta</taxon>
        <taxon>Spermatophyta</taxon>
        <taxon>Magnoliopsida</taxon>
        <taxon>eudicotyledons</taxon>
        <taxon>Gunneridae</taxon>
        <taxon>Pentapetalae</taxon>
        <taxon>asterids</taxon>
        <taxon>lamiids</taxon>
        <taxon>Solanales</taxon>
        <taxon>Solanaceae</taxon>
        <taxon>Solanoideae</taxon>
        <taxon>Datureae</taxon>
        <taxon>Datura</taxon>
    </lineage>
</organism>
<keyword evidence="2" id="KW-1185">Reference proteome</keyword>
<comment type="caution">
    <text evidence="1">The sequence shown here is derived from an EMBL/GenBank/DDBJ whole genome shotgun (WGS) entry which is preliminary data.</text>
</comment>
<proteinExistence type="predicted"/>
<gene>
    <name evidence="1" type="ORF">HAX54_014038</name>
</gene>
<dbReference type="PANTHER" id="PTHR31901:SF83">
    <property type="entry name" value="INDOLE-3-ACETIC ACID-AMIDO SYNTHETASE GH3.6-LIKE"/>
    <property type="match status" value="1"/>
</dbReference>
<evidence type="ECO:0000313" key="1">
    <source>
        <dbReference type="EMBL" id="MCD7472709.1"/>
    </source>
</evidence>
<dbReference type="PANTHER" id="PTHR31901">
    <property type="entry name" value="GH3 DOMAIN-CONTAINING PROTEIN"/>
    <property type="match status" value="1"/>
</dbReference>
<dbReference type="Proteomes" id="UP000823775">
    <property type="component" value="Unassembled WGS sequence"/>
</dbReference>
<protein>
    <submittedName>
        <fullName evidence="1">Uncharacterized protein</fullName>
    </submittedName>
</protein>
<evidence type="ECO:0000313" key="2">
    <source>
        <dbReference type="Proteomes" id="UP000823775"/>
    </source>
</evidence>
<name>A0ABS8TME4_DATST</name>
<reference evidence="1 2" key="1">
    <citation type="journal article" date="2021" name="BMC Genomics">
        <title>Datura genome reveals duplications of psychoactive alkaloid biosynthetic genes and high mutation rate following tissue culture.</title>
        <authorList>
            <person name="Rajewski A."/>
            <person name="Carter-House D."/>
            <person name="Stajich J."/>
            <person name="Litt A."/>
        </authorList>
    </citation>
    <scope>NUCLEOTIDE SEQUENCE [LARGE SCALE GENOMIC DNA]</scope>
    <source>
        <strain evidence="1">AR-01</strain>
    </source>
</reference>
<accession>A0ABS8TME4</accession>
<sequence length="167" mass="18819">MGLPKAIDSIRGTYSHVPSIIARICPQSSSVAVSQIPPSFCLEQRSKNNMIHTNMYSHRLCGLCQNTQVLRVGAVFASGFIRAIHFLEKHWTILCHDIRTGTNPPQITDPMVRESVMKYSNQIPSLQNLLKRNVVKSHGKGLFQDYGLIQNTSMYCDEDYVTIYSDS</sequence>
<dbReference type="EMBL" id="JACEIK010001864">
    <property type="protein sequence ID" value="MCD7472709.1"/>
    <property type="molecule type" value="Genomic_DNA"/>
</dbReference>
<dbReference type="Pfam" id="PF03321">
    <property type="entry name" value="GH3"/>
    <property type="match status" value="1"/>
</dbReference>
<dbReference type="InterPro" id="IPR004993">
    <property type="entry name" value="GH3"/>
</dbReference>